<dbReference type="Pfam" id="PF00722">
    <property type="entry name" value="Glyco_hydro_16"/>
    <property type="match status" value="1"/>
</dbReference>
<keyword evidence="3" id="KW-0964">Secreted</keyword>
<keyword evidence="12" id="KW-1185">Reference proteome</keyword>
<comment type="similarity">
    <text evidence="2">Belongs to the insect beta-1,3-glucan binding protein family.</text>
</comment>
<sequence>MKEFSFVVVFYFITLSLAEFEVPDALVEVFQPQGLRVSIPDQEGIKLFAFHAKVNEEMNGREGGTFSRDITKAKHGRWTFYDPYAKLKIGDTIYYWTYVDYFDGKNKLGYTKDDQEFVVRQLLDKEKSPANPPVKKPEPEIEERLPSGCKASATISKQKKMCKGEEIFNENFENLKPELWNREIKYAGKPDFEFVLYTDRKEILSVNNNELTIRPIFTEQLFGKEFVSYEHELDLGEKCTGIHGTTDCVQKADAFLILPPVASGRVNTKDKWSFKFGKIEIKAKLPKGDWIYPQLFLNPVSEEYGSDYASGQIRVAFLPGNQAMAQQLYGGCVLGPTTAARNYALKVIRKTDGLWSDDYHKFTAVWKPDQITLSVDDQVYGYIEPPRGGFVSDFQNLGLDFEIVERWRNGTSFAPFDKEMYLSIGVGVGGHCFEDRSDGSKPWKNSDPKGQKNFYKASAQWLPTWDNSSVLKVDYVKIWAL</sequence>
<keyword evidence="4" id="KW-0399">Innate immunity</keyword>
<dbReference type="GO" id="GO:0005975">
    <property type="term" value="P:carbohydrate metabolic process"/>
    <property type="evidence" value="ECO:0007669"/>
    <property type="project" value="InterPro"/>
</dbReference>
<evidence type="ECO:0000256" key="3">
    <source>
        <dbReference type="ARBA" id="ARBA00022525"/>
    </source>
</evidence>
<accession>D6WIF9</accession>
<keyword evidence="5 8" id="KW-0732">Signal</keyword>
<dbReference type="SUPFAM" id="SSF49899">
    <property type="entry name" value="Concanavalin A-like lectins/glucanases"/>
    <property type="match status" value="1"/>
</dbReference>
<evidence type="ECO:0000256" key="5">
    <source>
        <dbReference type="ARBA" id="ARBA00022729"/>
    </source>
</evidence>
<dbReference type="GO" id="GO:0038187">
    <property type="term" value="F:pattern recognition receptor activity"/>
    <property type="evidence" value="ECO:0000318"/>
    <property type="project" value="GO_Central"/>
</dbReference>
<feature type="domain" description="GH16" evidence="9">
    <location>
        <begin position="190"/>
        <end position="481"/>
    </location>
</feature>
<dbReference type="InterPro" id="IPR000757">
    <property type="entry name" value="Beta-glucanase-like"/>
</dbReference>
<keyword evidence="7" id="KW-0325">Glycoprotein</keyword>
<evidence type="ECO:0000256" key="7">
    <source>
        <dbReference type="ARBA" id="ARBA00023180"/>
    </source>
</evidence>
<dbReference type="Pfam" id="PF15886">
    <property type="entry name" value="CBM39"/>
    <property type="match status" value="1"/>
</dbReference>
<organism evidence="11 12">
    <name type="scientific">Tribolium castaneum</name>
    <name type="common">Red flour beetle</name>
    <dbReference type="NCBI Taxonomy" id="7070"/>
    <lineage>
        <taxon>Eukaryota</taxon>
        <taxon>Metazoa</taxon>
        <taxon>Ecdysozoa</taxon>
        <taxon>Arthropoda</taxon>
        <taxon>Hexapoda</taxon>
        <taxon>Insecta</taxon>
        <taxon>Pterygota</taxon>
        <taxon>Neoptera</taxon>
        <taxon>Endopterygota</taxon>
        <taxon>Coleoptera</taxon>
        <taxon>Polyphaga</taxon>
        <taxon>Cucujiformia</taxon>
        <taxon>Tenebrionidae</taxon>
        <taxon>Tenebrionidae incertae sedis</taxon>
        <taxon>Tribolium</taxon>
    </lineage>
</organism>
<dbReference type="eggNOG" id="ENOG502RVCU">
    <property type="taxonomic scope" value="Eukaryota"/>
</dbReference>
<dbReference type="GO" id="GO:0045087">
    <property type="term" value="P:innate immune response"/>
    <property type="evidence" value="ECO:0007669"/>
    <property type="project" value="UniProtKB-KW"/>
</dbReference>
<dbReference type="GO" id="GO:0030246">
    <property type="term" value="F:carbohydrate binding"/>
    <property type="evidence" value="ECO:0007669"/>
    <property type="project" value="InterPro"/>
</dbReference>
<dbReference type="Gene3D" id="2.60.120.200">
    <property type="match status" value="1"/>
</dbReference>
<dbReference type="CDD" id="cd02179">
    <property type="entry name" value="GH16_beta_GRP"/>
    <property type="match status" value="1"/>
</dbReference>
<dbReference type="InterPro" id="IPR013320">
    <property type="entry name" value="ConA-like_dom_sf"/>
</dbReference>
<dbReference type="InParanoid" id="D6WIF9"/>
<dbReference type="FunFam" id="2.60.40.2140:FF:000001">
    <property type="entry name" value="Beta-1,3-glucan-binding protein"/>
    <property type="match status" value="1"/>
</dbReference>
<dbReference type="Proteomes" id="UP000007266">
    <property type="component" value="Linkage group 3"/>
</dbReference>
<reference evidence="11 12" key="1">
    <citation type="journal article" date="2008" name="Nature">
        <title>The genome of the model beetle and pest Tribolium castaneum.</title>
        <authorList>
            <consortium name="Tribolium Genome Sequencing Consortium"/>
            <person name="Richards S."/>
            <person name="Gibbs R.A."/>
            <person name="Weinstock G.M."/>
            <person name="Brown S.J."/>
            <person name="Denell R."/>
            <person name="Beeman R.W."/>
            <person name="Gibbs R."/>
            <person name="Beeman R.W."/>
            <person name="Brown S.J."/>
            <person name="Bucher G."/>
            <person name="Friedrich M."/>
            <person name="Grimmelikhuijzen C.J."/>
            <person name="Klingler M."/>
            <person name="Lorenzen M."/>
            <person name="Richards S."/>
            <person name="Roth S."/>
            <person name="Schroder R."/>
            <person name="Tautz D."/>
            <person name="Zdobnov E.M."/>
            <person name="Muzny D."/>
            <person name="Gibbs R.A."/>
            <person name="Weinstock G.M."/>
            <person name="Attaway T."/>
            <person name="Bell S."/>
            <person name="Buhay C.J."/>
            <person name="Chandrabose M.N."/>
            <person name="Chavez D."/>
            <person name="Clerk-Blankenburg K.P."/>
            <person name="Cree A."/>
            <person name="Dao M."/>
            <person name="Davis C."/>
            <person name="Chacko J."/>
            <person name="Dinh H."/>
            <person name="Dugan-Rocha S."/>
            <person name="Fowler G."/>
            <person name="Garner T.T."/>
            <person name="Garnes J."/>
            <person name="Gnirke A."/>
            <person name="Hawes A."/>
            <person name="Hernandez J."/>
            <person name="Hines S."/>
            <person name="Holder M."/>
            <person name="Hume J."/>
            <person name="Jhangiani S.N."/>
            <person name="Joshi V."/>
            <person name="Khan Z.M."/>
            <person name="Jackson L."/>
            <person name="Kovar C."/>
            <person name="Kowis A."/>
            <person name="Lee S."/>
            <person name="Lewis L.R."/>
            <person name="Margolis J."/>
            <person name="Morgan M."/>
            <person name="Nazareth L.V."/>
            <person name="Nguyen N."/>
            <person name="Okwuonu G."/>
            <person name="Parker D."/>
            <person name="Richards S."/>
            <person name="Ruiz S.J."/>
            <person name="Santibanez J."/>
            <person name="Savard J."/>
            <person name="Scherer S.E."/>
            <person name="Schneider B."/>
            <person name="Sodergren E."/>
            <person name="Tautz D."/>
            <person name="Vattahil S."/>
            <person name="Villasana D."/>
            <person name="White C.S."/>
            <person name="Wright R."/>
            <person name="Park Y."/>
            <person name="Beeman R.W."/>
            <person name="Lord J."/>
            <person name="Oppert B."/>
            <person name="Lorenzen M."/>
            <person name="Brown S."/>
            <person name="Wang L."/>
            <person name="Savard J."/>
            <person name="Tautz D."/>
            <person name="Richards S."/>
            <person name="Weinstock G."/>
            <person name="Gibbs R.A."/>
            <person name="Liu Y."/>
            <person name="Worley K."/>
            <person name="Weinstock G."/>
            <person name="Elsik C.G."/>
            <person name="Reese J.T."/>
            <person name="Elhaik E."/>
            <person name="Landan G."/>
            <person name="Graur D."/>
            <person name="Arensburger P."/>
            <person name="Atkinson P."/>
            <person name="Beeman R.W."/>
            <person name="Beidler J."/>
            <person name="Brown S.J."/>
            <person name="Demuth J.P."/>
            <person name="Drury D.W."/>
            <person name="Du Y.Z."/>
            <person name="Fujiwara H."/>
            <person name="Lorenzen M."/>
            <person name="Maselli V."/>
            <person name="Osanai M."/>
            <person name="Park Y."/>
            <person name="Robertson H.M."/>
            <person name="Tu Z."/>
            <person name="Wang J.J."/>
            <person name="Wang S."/>
            <person name="Richards S."/>
            <person name="Song H."/>
            <person name="Zhang L."/>
            <person name="Sodergren E."/>
            <person name="Werner D."/>
            <person name="Stanke M."/>
            <person name="Morgenstern B."/>
            <person name="Solovyev V."/>
            <person name="Kosarev P."/>
            <person name="Brown G."/>
            <person name="Chen H.C."/>
            <person name="Ermolaeva O."/>
            <person name="Hlavina W."/>
            <person name="Kapustin Y."/>
            <person name="Kiryutin B."/>
            <person name="Kitts P."/>
            <person name="Maglott D."/>
            <person name="Pruitt K."/>
            <person name="Sapojnikov V."/>
            <person name="Souvorov A."/>
            <person name="Mackey A.J."/>
            <person name="Waterhouse R.M."/>
            <person name="Wyder S."/>
            <person name="Zdobnov E.M."/>
            <person name="Zdobnov E.M."/>
            <person name="Wyder S."/>
            <person name="Kriventseva E.V."/>
            <person name="Kadowaki T."/>
            <person name="Bork P."/>
            <person name="Aranda M."/>
            <person name="Bao R."/>
            <person name="Beermann A."/>
            <person name="Berns N."/>
            <person name="Bolognesi R."/>
            <person name="Bonneton F."/>
            <person name="Bopp D."/>
            <person name="Brown S.J."/>
            <person name="Bucher G."/>
            <person name="Butts T."/>
            <person name="Chaumot A."/>
            <person name="Denell R.E."/>
            <person name="Ferrier D.E."/>
            <person name="Friedrich M."/>
            <person name="Gordon C.M."/>
            <person name="Jindra M."/>
            <person name="Klingler M."/>
            <person name="Lan Q."/>
            <person name="Lattorff H.M."/>
            <person name="Laudet V."/>
            <person name="von Levetsow C."/>
            <person name="Liu Z."/>
            <person name="Lutz R."/>
            <person name="Lynch J.A."/>
            <person name="da Fonseca R.N."/>
            <person name="Posnien N."/>
            <person name="Reuter R."/>
            <person name="Roth S."/>
            <person name="Savard J."/>
            <person name="Schinko J.B."/>
            <person name="Schmitt C."/>
            <person name="Schoppmeier M."/>
            <person name="Schroder R."/>
            <person name="Shippy T.D."/>
            <person name="Simonnet F."/>
            <person name="Marques-Souza H."/>
            <person name="Tautz D."/>
            <person name="Tomoyasu Y."/>
            <person name="Trauner J."/>
            <person name="Van der Zee M."/>
            <person name="Vervoort M."/>
            <person name="Wittkopp N."/>
            <person name="Wimmer E.A."/>
            <person name="Yang X."/>
            <person name="Jones A.K."/>
            <person name="Sattelle D.B."/>
            <person name="Ebert P.R."/>
            <person name="Nelson D."/>
            <person name="Scott J.G."/>
            <person name="Beeman R.W."/>
            <person name="Muthukrishnan S."/>
            <person name="Kramer K.J."/>
            <person name="Arakane Y."/>
            <person name="Beeman R.W."/>
            <person name="Zhu Q."/>
            <person name="Hogenkamp D."/>
            <person name="Dixit R."/>
            <person name="Oppert B."/>
            <person name="Jiang H."/>
            <person name="Zou Z."/>
            <person name="Marshall J."/>
            <person name="Elpidina E."/>
            <person name="Vinokurov K."/>
            <person name="Oppert C."/>
            <person name="Zou Z."/>
            <person name="Evans J."/>
            <person name="Lu Z."/>
            <person name="Zhao P."/>
            <person name="Sumathipala N."/>
            <person name="Altincicek B."/>
            <person name="Vilcinskas A."/>
            <person name="Williams M."/>
            <person name="Hultmark D."/>
            <person name="Hetru C."/>
            <person name="Jiang H."/>
            <person name="Grimmelikhuijzen C.J."/>
            <person name="Hauser F."/>
            <person name="Cazzamali G."/>
            <person name="Williamson M."/>
            <person name="Park Y."/>
            <person name="Li B."/>
            <person name="Tanaka Y."/>
            <person name="Predel R."/>
            <person name="Neupert S."/>
            <person name="Schachtner J."/>
            <person name="Verleyen P."/>
            <person name="Raible F."/>
            <person name="Bork P."/>
            <person name="Friedrich M."/>
            <person name="Walden K.K."/>
            <person name="Robertson H.M."/>
            <person name="Angeli S."/>
            <person name="Foret S."/>
            <person name="Bucher G."/>
            <person name="Schuetz S."/>
            <person name="Maleszka R."/>
            <person name="Wimmer E.A."/>
            <person name="Beeman R.W."/>
            <person name="Lorenzen M."/>
            <person name="Tomoyasu Y."/>
            <person name="Miller S.C."/>
            <person name="Grossmann D."/>
            <person name="Bucher G."/>
        </authorList>
    </citation>
    <scope>NUCLEOTIDE SEQUENCE [LARGE SCALE GENOMIC DNA]</scope>
    <source>
        <strain evidence="11 12">Georgia GA2</strain>
    </source>
</reference>
<dbReference type="PROSITE" id="PS51969">
    <property type="entry name" value="CBM39"/>
    <property type="match status" value="1"/>
</dbReference>
<dbReference type="PhylomeDB" id="D6WIF9"/>
<proteinExistence type="inferred from homology"/>
<dbReference type="GO" id="GO:0045088">
    <property type="term" value="P:regulation of innate immune response"/>
    <property type="evidence" value="ECO:0000318"/>
    <property type="project" value="GO_Central"/>
</dbReference>
<dbReference type="PANTHER" id="PTHR10963:SF60">
    <property type="entry name" value="GRAM-NEGATIVE BACTERIA-BINDING PROTEIN 1-RELATED"/>
    <property type="match status" value="1"/>
</dbReference>
<dbReference type="HOGENOM" id="CLU_019533_2_0_1"/>
<dbReference type="EMBL" id="KQ971334">
    <property type="protein sequence ID" value="EFA01356.1"/>
    <property type="molecule type" value="Genomic_DNA"/>
</dbReference>
<evidence type="ECO:0000256" key="8">
    <source>
        <dbReference type="SAM" id="SignalP"/>
    </source>
</evidence>
<dbReference type="OMA" id="WSDSFHN"/>
<evidence type="ECO:0000313" key="11">
    <source>
        <dbReference type="EMBL" id="EFA01356.1"/>
    </source>
</evidence>
<evidence type="ECO:0000313" key="12">
    <source>
        <dbReference type="Proteomes" id="UP000007266"/>
    </source>
</evidence>
<dbReference type="InterPro" id="IPR043030">
    <property type="entry name" value="BGBP_N_sf"/>
</dbReference>
<evidence type="ECO:0000256" key="6">
    <source>
        <dbReference type="ARBA" id="ARBA00022859"/>
    </source>
</evidence>
<dbReference type="AlphaFoldDB" id="D6WIF9"/>
<feature type="signal peptide" evidence="8">
    <location>
        <begin position="1"/>
        <end position="18"/>
    </location>
</feature>
<dbReference type="FunFam" id="2.60.120.200:FF:000235">
    <property type="entry name" value="Beta-1,3-glucan-binding protein"/>
    <property type="match status" value="1"/>
</dbReference>
<comment type="subcellular location">
    <subcellularLocation>
        <location evidence="1">Secreted</location>
    </subcellularLocation>
</comment>
<evidence type="ECO:0000259" key="10">
    <source>
        <dbReference type="PROSITE" id="PS51969"/>
    </source>
</evidence>
<dbReference type="InterPro" id="IPR035806">
    <property type="entry name" value="GH16_GRP_C"/>
</dbReference>
<dbReference type="Gene3D" id="2.60.40.2140">
    <property type="entry name" value="Beta-1,3-glucan-recognition protein, N-terminal domain"/>
    <property type="match status" value="1"/>
</dbReference>
<dbReference type="PANTHER" id="PTHR10963">
    <property type="entry name" value="GLYCOSYL HYDROLASE-RELATED"/>
    <property type="match status" value="1"/>
</dbReference>
<dbReference type="InterPro" id="IPR031756">
    <property type="entry name" value="BGBP_N"/>
</dbReference>
<dbReference type="GO" id="GO:0005576">
    <property type="term" value="C:extracellular region"/>
    <property type="evidence" value="ECO:0000318"/>
    <property type="project" value="GO_Central"/>
</dbReference>
<keyword evidence="6" id="KW-0391">Immunity</keyword>
<evidence type="ECO:0000256" key="4">
    <source>
        <dbReference type="ARBA" id="ARBA00022588"/>
    </source>
</evidence>
<evidence type="ECO:0000259" key="9">
    <source>
        <dbReference type="PROSITE" id="PS51762"/>
    </source>
</evidence>
<evidence type="ECO:0000256" key="1">
    <source>
        <dbReference type="ARBA" id="ARBA00004613"/>
    </source>
</evidence>
<feature type="chain" id="PRO_5003089711" evidence="8">
    <location>
        <begin position="19"/>
        <end position="481"/>
    </location>
</feature>
<feature type="domain" description="CBM39" evidence="10">
    <location>
        <begin position="20"/>
        <end position="124"/>
    </location>
</feature>
<dbReference type="InterPro" id="IPR050546">
    <property type="entry name" value="Glycosyl_Hydrlase_16"/>
</dbReference>
<protein>
    <submittedName>
        <fullName evidence="11">Gram-negative bacteria binding protein 3</fullName>
    </submittedName>
</protein>
<dbReference type="OrthoDB" id="4781at2759"/>
<dbReference type="PROSITE" id="PS51762">
    <property type="entry name" value="GH16_2"/>
    <property type="match status" value="1"/>
</dbReference>
<evidence type="ECO:0000256" key="2">
    <source>
        <dbReference type="ARBA" id="ARBA00008781"/>
    </source>
</evidence>
<reference evidence="11 12" key="2">
    <citation type="journal article" date="2010" name="Nucleic Acids Res.">
        <title>BeetleBase in 2010: revisions to provide comprehensive genomic information for Tribolium castaneum.</title>
        <authorList>
            <person name="Kim H.S."/>
            <person name="Murphy T."/>
            <person name="Xia J."/>
            <person name="Caragea D."/>
            <person name="Park Y."/>
            <person name="Beeman R.W."/>
            <person name="Lorenzen M.D."/>
            <person name="Butcher S."/>
            <person name="Manak J.R."/>
            <person name="Brown S.J."/>
        </authorList>
    </citation>
    <scope>GENOME REANNOTATION</scope>
    <source>
        <strain evidence="11 12">Georgia GA2</strain>
    </source>
</reference>
<dbReference type="FunCoup" id="D6WIF9">
    <property type="interactions" value="39"/>
</dbReference>
<dbReference type="GO" id="GO:0005615">
    <property type="term" value="C:extracellular space"/>
    <property type="evidence" value="ECO:0000318"/>
    <property type="project" value="GO_Central"/>
</dbReference>
<gene>
    <name evidence="11" type="primary">AUGUSTUS-3.0.2_03991</name>
    <name evidence="11" type="ORF">TcasGA2_TC003991</name>
</gene>
<dbReference type="STRING" id="7070.D6WIF9"/>
<name>D6WIF9_TRICA</name>
<dbReference type="GO" id="GO:0004553">
    <property type="term" value="F:hydrolase activity, hydrolyzing O-glycosyl compounds"/>
    <property type="evidence" value="ECO:0007669"/>
    <property type="project" value="InterPro"/>
</dbReference>